<dbReference type="Gene3D" id="1.10.1170.10">
    <property type="entry name" value="Inhibitor Of Apoptosis Protein (2mihbC-IAP-1), Chain A"/>
    <property type="match status" value="2"/>
</dbReference>
<dbReference type="FunFam" id="1.10.1170.10:FF:000003">
    <property type="entry name" value="E3 ubiquitin-protein ligase XIAP"/>
    <property type="match status" value="1"/>
</dbReference>
<evidence type="ECO:0000256" key="6">
    <source>
        <dbReference type="PROSITE-ProRule" id="PRU00175"/>
    </source>
</evidence>
<dbReference type="AlphaFoldDB" id="A0A9P0TUY0"/>
<dbReference type="PANTHER" id="PTHR10044:SF174">
    <property type="entry name" value="DEATH-ASSOCIATED INHIBITOR OF APOPTOSIS 1"/>
    <property type="match status" value="1"/>
</dbReference>
<dbReference type="Pfam" id="PF13920">
    <property type="entry name" value="zf-C3HC4_3"/>
    <property type="match status" value="1"/>
</dbReference>
<dbReference type="GO" id="GO:0005634">
    <property type="term" value="C:nucleus"/>
    <property type="evidence" value="ECO:0007669"/>
    <property type="project" value="TreeGrafter"/>
</dbReference>
<dbReference type="Gene3D" id="3.30.40.10">
    <property type="entry name" value="Zinc/RING finger domain, C3HC4 (zinc finger)"/>
    <property type="match status" value="1"/>
</dbReference>
<keyword evidence="5" id="KW-0862">Zinc</keyword>
<dbReference type="GO" id="GO:0006915">
    <property type="term" value="P:apoptotic process"/>
    <property type="evidence" value="ECO:0007669"/>
    <property type="project" value="UniProtKB-KW"/>
</dbReference>
<keyword evidence="10" id="KW-1185">Reference proteome</keyword>
<dbReference type="PROSITE" id="PS50089">
    <property type="entry name" value="ZF_RING_2"/>
    <property type="match status" value="1"/>
</dbReference>
<comment type="similarity">
    <text evidence="1">Belongs to the IAP family.</text>
</comment>
<keyword evidence="3" id="KW-0479">Metal-binding</keyword>
<dbReference type="SMART" id="SM00238">
    <property type="entry name" value="BIR"/>
    <property type="match status" value="2"/>
</dbReference>
<feature type="region of interest" description="Disordered" evidence="7">
    <location>
        <begin position="105"/>
        <end position="142"/>
    </location>
</feature>
<dbReference type="Proteomes" id="UP001152562">
    <property type="component" value="Unassembled WGS sequence"/>
</dbReference>
<dbReference type="GO" id="GO:0031398">
    <property type="term" value="P:positive regulation of protein ubiquitination"/>
    <property type="evidence" value="ECO:0007669"/>
    <property type="project" value="TreeGrafter"/>
</dbReference>
<dbReference type="InterPro" id="IPR050784">
    <property type="entry name" value="IAP"/>
</dbReference>
<dbReference type="PROSITE" id="PS01282">
    <property type="entry name" value="BIR_REPEAT_1"/>
    <property type="match status" value="2"/>
</dbReference>
<dbReference type="PROSITE" id="PS50143">
    <property type="entry name" value="BIR_REPEAT_2"/>
    <property type="match status" value="2"/>
</dbReference>
<dbReference type="CDD" id="cd16510">
    <property type="entry name" value="RING-HC_IAPs"/>
    <property type="match status" value="1"/>
</dbReference>
<dbReference type="InterPro" id="IPR001841">
    <property type="entry name" value="Znf_RING"/>
</dbReference>
<dbReference type="GO" id="GO:0043027">
    <property type="term" value="F:cysteine-type endopeptidase inhibitor activity involved in apoptotic process"/>
    <property type="evidence" value="ECO:0007669"/>
    <property type="project" value="TreeGrafter"/>
</dbReference>
<feature type="region of interest" description="Disordered" evidence="7">
    <location>
        <begin position="351"/>
        <end position="382"/>
    </location>
</feature>
<dbReference type="CDD" id="cd00022">
    <property type="entry name" value="BIR"/>
    <property type="match status" value="2"/>
</dbReference>
<evidence type="ECO:0000313" key="10">
    <source>
        <dbReference type="Proteomes" id="UP001152562"/>
    </source>
</evidence>
<evidence type="ECO:0000259" key="8">
    <source>
        <dbReference type="PROSITE" id="PS50089"/>
    </source>
</evidence>
<organism evidence="9 10">
    <name type="scientific">Pieris brassicae</name>
    <name type="common">White butterfly</name>
    <name type="synonym">Large white butterfly</name>
    <dbReference type="NCBI Taxonomy" id="7116"/>
    <lineage>
        <taxon>Eukaryota</taxon>
        <taxon>Metazoa</taxon>
        <taxon>Ecdysozoa</taxon>
        <taxon>Arthropoda</taxon>
        <taxon>Hexapoda</taxon>
        <taxon>Insecta</taxon>
        <taxon>Pterygota</taxon>
        <taxon>Neoptera</taxon>
        <taxon>Endopterygota</taxon>
        <taxon>Lepidoptera</taxon>
        <taxon>Glossata</taxon>
        <taxon>Ditrysia</taxon>
        <taxon>Papilionoidea</taxon>
        <taxon>Pieridae</taxon>
        <taxon>Pierinae</taxon>
        <taxon>Pieris</taxon>
    </lineage>
</organism>
<dbReference type="SUPFAM" id="SSF57924">
    <property type="entry name" value="Inhibitor of apoptosis (IAP) repeat"/>
    <property type="match status" value="2"/>
</dbReference>
<gene>
    <name evidence="9" type="ORF">PIBRA_LOCUS10136</name>
</gene>
<accession>A0A9P0TUY0</accession>
<dbReference type="EMBL" id="CALOZG010000035">
    <property type="protein sequence ID" value="CAH4033908.1"/>
    <property type="molecule type" value="Genomic_DNA"/>
</dbReference>
<dbReference type="FunFam" id="1.10.1170.10:FF:000002">
    <property type="entry name" value="Baculoviral IAP repeat containing 7"/>
    <property type="match status" value="1"/>
</dbReference>
<dbReference type="InterPro" id="IPR001370">
    <property type="entry name" value="BIR_rpt"/>
</dbReference>
<feature type="compositionally biased region" description="Low complexity" evidence="7">
    <location>
        <begin position="367"/>
        <end position="377"/>
    </location>
</feature>
<dbReference type="GO" id="GO:0005737">
    <property type="term" value="C:cytoplasm"/>
    <property type="evidence" value="ECO:0007669"/>
    <property type="project" value="TreeGrafter"/>
</dbReference>
<evidence type="ECO:0000256" key="2">
    <source>
        <dbReference type="ARBA" id="ARBA00022703"/>
    </source>
</evidence>
<feature type="compositionally biased region" description="Low complexity" evidence="7">
    <location>
        <begin position="112"/>
        <end position="130"/>
    </location>
</feature>
<evidence type="ECO:0000256" key="4">
    <source>
        <dbReference type="ARBA" id="ARBA00022771"/>
    </source>
</evidence>
<proteinExistence type="inferred from homology"/>
<dbReference type="InterPro" id="IPR013083">
    <property type="entry name" value="Znf_RING/FYVE/PHD"/>
</dbReference>
<keyword evidence="4 6" id="KW-0863">Zinc-finger</keyword>
<reference evidence="9" key="1">
    <citation type="submission" date="2022-05" db="EMBL/GenBank/DDBJ databases">
        <authorList>
            <person name="Okamura Y."/>
        </authorList>
    </citation>
    <scope>NUCLEOTIDE SEQUENCE</scope>
</reference>
<evidence type="ECO:0000256" key="5">
    <source>
        <dbReference type="ARBA" id="ARBA00022833"/>
    </source>
</evidence>
<dbReference type="GO" id="GO:0051726">
    <property type="term" value="P:regulation of cell cycle"/>
    <property type="evidence" value="ECO:0007669"/>
    <property type="project" value="TreeGrafter"/>
</dbReference>
<dbReference type="GO" id="GO:0090263">
    <property type="term" value="P:positive regulation of canonical Wnt signaling pathway"/>
    <property type="evidence" value="ECO:0007669"/>
    <property type="project" value="TreeGrafter"/>
</dbReference>
<evidence type="ECO:0000313" key="9">
    <source>
        <dbReference type="EMBL" id="CAH4033908.1"/>
    </source>
</evidence>
<dbReference type="GO" id="GO:0061630">
    <property type="term" value="F:ubiquitin protein ligase activity"/>
    <property type="evidence" value="ECO:0007669"/>
    <property type="project" value="TreeGrafter"/>
</dbReference>
<feature type="domain" description="RING-type" evidence="8">
    <location>
        <begin position="390"/>
        <end position="425"/>
    </location>
</feature>
<sequence length="437" mass="48622">MHAYIATVYALWTHSGRADELSNLSSYLSHYSCSSDTVRGCLIRRMEQRIEPDGNEAAVAGTSAVYLLGLQMDSLRVAANTASPITPQMMSQLFKRRPLVGQLVLPTPGCESNSTSPSTSPTAVSPTSSTDKTDNRDPLSFYPEDMHREEERLKTFDKWPVTFISPELLARNGFYYLGRGDEVRCAFCKVEIMRWVEGDDPAQDHSRWAPQCPFLRRQIGAGNVPLDAAVSGGRDECGVRAPVTAAPVRMPGPVHSRYASEAARLRTFADWPRSMRQKPEELAEAGFFYTGHGDKTKCFYCDGGLKDWENDDVPWEQHARWFDRCAYVQLVKGRDYVQKVLAEAAIAEAPKKEKDTSIGDPAPPTSTNPNTNTNTAPENEDTPVEDTKLCKICFAEERNVCFVPCGHVVACAKCALSTDKCPMCRRTFTNAVRLYFS</sequence>
<evidence type="ECO:0000256" key="3">
    <source>
        <dbReference type="ARBA" id="ARBA00022723"/>
    </source>
</evidence>
<comment type="caution">
    <text evidence="9">The sequence shown here is derived from an EMBL/GenBank/DDBJ whole genome shotgun (WGS) entry which is preliminary data.</text>
</comment>
<protein>
    <recommendedName>
        <fullName evidence="8">RING-type domain-containing protein</fullName>
    </recommendedName>
</protein>
<evidence type="ECO:0000256" key="1">
    <source>
        <dbReference type="ARBA" id="ARBA00006672"/>
    </source>
</evidence>
<evidence type="ECO:0000256" key="7">
    <source>
        <dbReference type="SAM" id="MobiDB-lite"/>
    </source>
</evidence>
<dbReference type="Pfam" id="PF00653">
    <property type="entry name" value="BIR"/>
    <property type="match status" value="2"/>
</dbReference>
<name>A0A9P0TUY0_PIEBR</name>
<dbReference type="GO" id="GO:0008270">
    <property type="term" value="F:zinc ion binding"/>
    <property type="evidence" value="ECO:0007669"/>
    <property type="project" value="UniProtKB-KW"/>
</dbReference>
<dbReference type="PANTHER" id="PTHR10044">
    <property type="entry name" value="INHIBITOR OF APOPTOSIS"/>
    <property type="match status" value="1"/>
</dbReference>
<keyword evidence="2" id="KW-0053">Apoptosis</keyword>
<dbReference type="GO" id="GO:0043066">
    <property type="term" value="P:negative regulation of apoptotic process"/>
    <property type="evidence" value="ECO:0007669"/>
    <property type="project" value="TreeGrafter"/>
</dbReference>